<feature type="compositionally biased region" description="Low complexity" evidence="1">
    <location>
        <begin position="353"/>
        <end position="367"/>
    </location>
</feature>
<organism evidence="3 4">
    <name type="scientific">Pomacea canaliculata</name>
    <name type="common">Golden apple snail</name>
    <dbReference type="NCBI Taxonomy" id="400727"/>
    <lineage>
        <taxon>Eukaryota</taxon>
        <taxon>Metazoa</taxon>
        <taxon>Spiralia</taxon>
        <taxon>Lophotrochozoa</taxon>
        <taxon>Mollusca</taxon>
        <taxon>Gastropoda</taxon>
        <taxon>Caenogastropoda</taxon>
        <taxon>Architaenioglossa</taxon>
        <taxon>Ampullarioidea</taxon>
        <taxon>Ampullariidae</taxon>
        <taxon>Pomacea</taxon>
    </lineage>
</organism>
<keyword evidence="2" id="KW-0472">Membrane</keyword>
<reference evidence="3 4" key="1">
    <citation type="submission" date="2018-04" db="EMBL/GenBank/DDBJ databases">
        <title>The genome of golden apple snail Pomacea canaliculata provides insight into stress tolerance and invasive adaptation.</title>
        <authorList>
            <person name="Liu C."/>
            <person name="Liu B."/>
            <person name="Ren Y."/>
            <person name="Zhang Y."/>
            <person name="Wang H."/>
            <person name="Li S."/>
            <person name="Jiang F."/>
            <person name="Yin L."/>
            <person name="Zhang G."/>
            <person name="Qian W."/>
            <person name="Fan W."/>
        </authorList>
    </citation>
    <scope>NUCLEOTIDE SEQUENCE [LARGE SCALE GENOMIC DNA]</scope>
    <source>
        <strain evidence="3">SZHN2017</strain>
        <tissue evidence="3">Muscle</tissue>
    </source>
</reference>
<dbReference type="PANTHER" id="PTHR22168:SF3">
    <property type="entry name" value="TRANSMEMBRANE PROTEIN 26"/>
    <property type="match status" value="1"/>
</dbReference>
<evidence type="ECO:0000256" key="2">
    <source>
        <dbReference type="SAM" id="Phobius"/>
    </source>
</evidence>
<name>A0A2T7PXZ2_POMCA</name>
<accession>A0A2T7PXZ2</accession>
<dbReference type="AlphaFoldDB" id="A0A2T7PXZ2"/>
<proteinExistence type="predicted"/>
<evidence type="ECO:0000313" key="3">
    <source>
        <dbReference type="EMBL" id="PVD38294.1"/>
    </source>
</evidence>
<dbReference type="Pfam" id="PF09772">
    <property type="entry name" value="Tmem26"/>
    <property type="match status" value="1"/>
</dbReference>
<feature type="compositionally biased region" description="Basic and acidic residues" evidence="1">
    <location>
        <begin position="327"/>
        <end position="349"/>
    </location>
</feature>
<gene>
    <name evidence="3" type="ORF">C0Q70_00906</name>
</gene>
<keyword evidence="2" id="KW-1133">Transmembrane helix</keyword>
<feature type="transmembrane region" description="Helical" evidence="2">
    <location>
        <begin position="208"/>
        <end position="231"/>
    </location>
</feature>
<feature type="transmembrane region" description="Helical" evidence="2">
    <location>
        <begin position="166"/>
        <end position="187"/>
    </location>
</feature>
<dbReference type="OrthoDB" id="10042902at2759"/>
<evidence type="ECO:0000313" key="4">
    <source>
        <dbReference type="Proteomes" id="UP000245119"/>
    </source>
</evidence>
<dbReference type="PANTHER" id="PTHR22168">
    <property type="entry name" value="TMEM26 PROTEIN"/>
    <property type="match status" value="1"/>
</dbReference>
<sequence length="367" mass="41150">MMKDQRLLTSTRLALLEQETEVTDDVSKGAGDGCAAEGAAGATGSLSALLAGRMAGHRGLGQDAVVPDMRNRALPDRDHLHHCQTQRDRMEVLDIPLRLSSDTWVLVMEELLLYLMILGRWILPRGHVGREELSQLLFAFLGMASDMIDLFSLFEEDRIRVDMSVTYALLAVWSWSVLQFSLTFYTAHRPRRARGLQMTGHRHDTLSVYRLNIIYTELAASFVSLFMQIVILCHKRVRQKSEEDGSEVVDEGAKDTEQSLRGIKNGHSAKRELVEYNNHVDLEESDNQVTSVDDGGQTVDELVAESSNTDVTGPLCLDASGDAPLSPEKDRMDRQEQEKEELERQENKDGNLTVNIDTTTNIDNHIN</sequence>
<evidence type="ECO:0008006" key="5">
    <source>
        <dbReference type="Google" id="ProtNLM"/>
    </source>
</evidence>
<evidence type="ECO:0000256" key="1">
    <source>
        <dbReference type="SAM" id="MobiDB-lite"/>
    </source>
</evidence>
<comment type="caution">
    <text evidence="3">The sequence shown here is derived from an EMBL/GenBank/DDBJ whole genome shotgun (WGS) entry which is preliminary data.</text>
</comment>
<dbReference type="EMBL" id="PZQS01000001">
    <property type="protein sequence ID" value="PVD38294.1"/>
    <property type="molecule type" value="Genomic_DNA"/>
</dbReference>
<dbReference type="Proteomes" id="UP000245119">
    <property type="component" value="Linkage Group LG1"/>
</dbReference>
<keyword evidence="2" id="KW-0812">Transmembrane</keyword>
<feature type="region of interest" description="Disordered" evidence="1">
    <location>
        <begin position="306"/>
        <end position="367"/>
    </location>
</feature>
<protein>
    <recommendedName>
        <fullName evidence="5">Transmembrane protein 26</fullName>
    </recommendedName>
</protein>
<keyword evidence="4" id="KW-1185">Reference proteome</keyword>
<dbReference type="InterPro" id="IPR019169">
    <property type="entry name" value="Transmembrane_26"/>
</dbReference>